<dbReference type="PANTHER" id="PTHR10044:SF139">
    <property type="entry name" value="DEATH-ASSOCIATED INHIBITOR OF APOPTOSIS 2"/>
    <property type="match status" value="1"/>
</dbReference>
<dbReference type="PROSITE" id="PS50143">
    <property type="entry name" value="BIR_REPEAT_2"/>
    <property type="match status" value="1"/>
</dbReference>
<dbReference type="Gene3D" id="1.10.8.10">
    <property type="entry name" value="DNA helicase RuvA subunit, C-terminal domain"/>
    <property type="match status" value="1"/>
</dbReference>
<dbReference type="GO" id="GO:0008270">
    <property type="term" value="F:zinc ion binding"/>
    <property type="evidence" value="ECO:0007669"/>
    <property type="project" value="UniProtKB-KW"/>
</dbReference>
<evidence type="ECO:0000256" key="4">
    <source>
        <dbReference type="SAM" id="MobiDB-lite"/>
    </source>
</evidence>
<keyword evidence="1" id="KW-0479">Metal-binding</keyword>
<evidence type="ECO:0000256" key="2">
    <source>
        <dbReference type="ARBA" id="ARBA00022771"/>
    </source>
</evidence>
<evidence type="ECO:0000313" key="5">
    <source>
        <dbReference type="EMBL" id="KAK7492969.1"/>
    </source>
</evidence>
<dbReference type="SMART" id="SM00238">
    <property type="entry name" value="BIR"/>
    <property type="match status" value="1"/>
</dbReference>
<keyword evidence="6" id="KW-1185">Reference proteome</keyword>
<evidence type="ECO:0000256" key="1">
    <source>
        <dbReference type="ARBA" id="ARBA00022723"/>
    </source>
</evidence>
<organism evidence="5 6">
    <name type="scientific">Batillaria attramentaria</name>
    <dbReference type="NCBI Taxonomy" id="370345"/>
    <lineage>
        <taxon>Eukaryota</taxon>
        <taxon>Metazoa</taxon>
        <taxon>Spiralia</taxon>
        <taxon>Lophotrochozoa</taxon>
        <taxon>Mollusca</taxon>
        <taxon>Gastropoda</taxon>
        <taxon>Caenogastropoda</taxon>
        <taxon>Sorbeoconcha</taxon>
        <taxon>Cerithioidea</taxon>
        <taxon>Batillariidae</taxon>
        <taxon>Batillaria</taxon>
    </lineage>
</organism>
<keyword evidence="3" id="KW-0862">Zinc</keyword>
<feature type="compositionally biased region" description="Polar residues" evidence="4">
    <location>
        <begin position="193"/>
        <end position="217"/>
    </location>
</feature>
<evidence type="ECO:0008006" key="7">
    <source>
        <dbReference type="Google" id="ProtNLM"/>
    </source>
</evidence>
<dbReference type="PANTHER" id="PTHR10044">
    <property type="entry name" value="INHIBITOR OF APOPTOSIS"/>
    <property type="match status" value="1"/>
</dbReference>
<dbReference type="InterPro" id="IPR001370">
    <property type="entry name" value="BIR_rpt"/>
</dbReference>
<dbReference type="AlphaFoldDB" id="A0ABD0L1K5"/>
<sequence>MSYVKNLPKRSDLATDCAAIAPSPLAPDHVTAPSQYAPSRQAHSSFPSRITRNLNSPDDTDDRPQLSMDSAVYPQFSTISERLATYQGWPLGRYFKPDDLVYDGFYYAGYADCLRCFYCGVGLKSWDRNDSVMDEHIRWRPTCGYILAVKGRRFVNQTLQRLRANIPDVDGELTTTQSNRDFVDRARNGPLVPSSSLSGNGSGQESHSTQGNTSSNEAVEAARVMGFSEDVIARALRDLQQPDASTIDKQTFIEYVMSLTTVVDGNETSTSAAGANETSDLNTDGPSAVAAAEPLSGRAQEVVRENERLRSMKTCKICNTGTVGVIFLPCGHLVACTDCAGRTRNCTRCGQYIRATANVYLS</sequence>
<comment type="caution">
    <text evidence="5">The sequence shown here is derived from an EMBL/GenBank/DDBJ whole genome shotgun (WGS) entry which is preliminary data.</text>
</comment>
<name>A0ABD0L1K5_9CAEN</name>
<dbReference type="CDD" id="cd00022">
    <property type="entry name" value="BIR"/>
    <property type="match status" value="1"/>
</dbReference>
<dbReference type="FunFam" id="1.10.1170.10:FF:000002">
    <property type="entry name" value="Baculoviral IAP repeat containing 7"/>
    <property type="match status" value="1"/>
</dbReference>
<keyword evidence="2" id="KW-0863">Zinc-finger</keyword>
<accession>A0ABD0L1K5</accession>
<dbReference type="Pfam" id="PF13920">
    <property type="entry name" value="zf-C3HC4_3"/>
    <property type="match status" value="1"/>
</dbReference>
<dbReference type="InterPro" id="IPR013083">
    <property type="entry name" value="Znf_RING/FYVE/PHD"/>
</dbReference>
<proteinExistence type="predicted"/>
<dbReference type="Gene3D" id="3.30.40.10">
    <property type="entry name" value="Zinc/RING finger domain, C3HC4 (zinc finger)"/>
    <property type="match status" value="1"/>
</dbReference>
<reference evidence="5 6" key="1">
    <citation type="journal article" date="2023" name="Sci. Data">
        <title>Genome assembly of the Korean intertidal mud-creeper Batillaria attramentaria.</title>
        <authorList>
            <person name="Patra A.K."/>
            <person name="Ho P.T."/>
            <person name="Jun S."/>
            <person name="Lee S.J."/>
            <person name="Kim Y."/>
            <person name="Won Y.J."/>
        </authorList>
    </citation>
    <scope>NUCLEOTIDE SEQUENCE [LARGE SCALE GENOMIC DNA]</scope>
    <source>
        <strain evidence="5">Wonlab-2016</strain>
    </source>
</reference>
<evidence type="ECO:0000313" key="6">
    <source>
        <dbReference type="Proteomes" id="UP001519460"/>
    </source>
</evidence>
<feature type="region of interest" description="Disordered" evidence="4">
    <location>
        <begin position="29"/>
        <end position="67"/>
    </location>
</feature>
<dbReference type="InterPro" id="IPR050784">
    <property type="entry name" value="IAP"/>
</dbReference>
<dbReference type="EMBL" id="JACVVK020000097">
    <property type="protein sequence ID" value="KAK7492969.1"/>
    <property type="molecule type" value="Genomic_DNA"/>
</dbReference>
<protein>
    <recommendedName>
        <fullName evidence="7">RING-type domain-containing protein</fullName>
    </recommendedName>
</protein>
<dbReference type="Gene3D" id="1.10.1170.10">
    <property type="entry name" value="Inhibitor Of Apoptosis Protein (2mihbC-IAP-1), Chain A"/>
    <property type="match status" value="1"/>
</dbReference>
<feature type="region of interest" description="Disordered" evidence="4">
    <location>
        <begin position="176"/>
        <end position="217"/>
    </location>
</feature>
<gene>
    <name evidence="5" type="ORF">BaRGS_00015699</name>
</gene>
<dbReference type="SUPFAM" id="SSF57924">
    <property type="entry name" value="Inhibitor of apoptosis (IAP) repeat"/>
    <property type="match status" value="1"/>
</dbReference>
<dbReference type="Pfam" id="PF00653">
    <property type="entry name" value="BIR"/>
    <property type="match status" value="1"/>
</dbReference>
<feature type="compositionally biased region" description="Polar residues" evidence="4">
    <location>
        <begin position="32"/>
        <end position="57"/>
    </location>
</feature>
<evidence type="ECO:0000256" key="3">
    <source>
        <dbReference type="ARBA" id="ARBA00022833"/>
    </source>
</evidence>
<dbReference type="Proteomes" id="UP001519460">
    <property type="component" value="Unassembled WGS sequence"/>
</dbReference>